<keyword evidence="3" id="KW-1185">Reference proteome</keyword>
<keyword evidence="1" id="KW-0812">Transmembrane</keyword>
<accession>A0A1C3NUE1</accession>
<feature type="transmembrane region" description="Helical" evidence="1">
    <location>
        <begin position="20"/>
        <end position="40"/>
    </location>
</feature>
<dbReference type="EMBL" id="FLUV01000338">
    <property type="protein sequence ID" value="SBW18839.1"/>
    <property type="molecule type" value="Genomic_DNA"/>
</dbReference>
<gene>
    <name evidence="2" type="ORF">FDG2_0847</name>
</gene>
<dbReference type="AlphaFoldDB" id="A0A1C3NUE1"/>
<proteinExistence type="predicted"/>
<sequence length="42" mass="4690">MQVTGRWIYLYRAGSPTFTGGMTPLALIESLFLLYLGSVFSM</sequence>
<keyword evidence="1" id="KW-1133">Transmembrane helix</keyword>
<evidence type="ECO:0000313" key="2">
    <source>
        <dbReference type="EMBL" id="SBW18839.1"/>
    </source>
</evidence>
<reference evidence="3" key="1">
    <citation type="submission" date="2016-02" db="EMBL/GenBank/DDBJ databases">
        <authorList>
            <person name="Wibberg D."/>
        </authorList>
    </citation>
    <scope>NUCLEOTIDE SEQUENCE [LARGE SCALE GENOMIC DNA]</scope>
</reference>
<organism evidence="2 3">
    <name type="scientific">Candidatus Protofrankia californiensis</name>
    <dbReference type="NCBI Taxonomy" id="1839754"/>
    <lineage>
        <taxon>Bacteria</taxon>
        <taxon>Bacillati</taxon>
        <taxon>Actinomycetota</taxon>
        <taxon>Actinomycetes</taxon>
        <taxon>Frankiales</taxon>
        <taxon>Frankiaceae</taxon>
        <taxon>Protofrankia</taxon>
    </lineage>
</organism>
<name>A0A1C3NUE1_9ACTN</name>
<dbReference type="Proteomes" id="UP000199013">
    <property type="component" value="Unassembled WGS sequence"/>
</dbReference>
<evidence type="ECO:0000256" key="1">
    <source>
        <dbReference type="SAM" id="Phobius"/>
    </source>
</evidence>
<protein>
    <submittedName>
        <fullName evidence="2">Putative membrane protein</fullName>
    </submittedName>
</protein>
<keyword evidence="1" id="KW-0472">Membrane</keyword>
<evidence type="ECO:0000313" key="3">
    <source>
        <dbReference type="Proteomes" id="UP000199013"/>
    </source>
</evidence>